<dbReference type="HOGENOM" id="CLU_076312_1_0_7"/>
<dbReference type="SUPFAM" id="SSF52980">
    <property type="entry name" value="Restriction endonuclease-like"/>
    <property type="match status" value="1"/>
</dbReference>
<evidence type="ECO:0000313" key="3">
    <source>
        <dbReference type="Proteomes" id="UP000002139"/>
    </source>
</evidence>
<proteinExistence type="predicted"/>
<sequence length="204" mass="23827">MSGAVSARRLATADDLLAIPERERFHEVIGGELVRKAMPSGPHGRAQLRIGSRISGPYDRRPGGRWPGGWWFATEVEVEMETHEVYRPDVTGWLRERLPELPREVPIRVRPDWVCEVLSPSNSRNDLFKKLRTYQRCKVPHYWIVDPEMETLMVYRWTTEGYLLVLAAEREDRVRPEPFDAIVLKVGTLFNDDEDDEDEEERQR</sequence>
<accession>A9FVR2</accession>
<dbReference type="KEGG" id="scl:sce2144"/>
<protein>
    <recommendedName>
        <fullName evidence="1">Putative restriction endonuclease domain-containing protein</fullName>
    </recommendedName>
</protein>
<dbReference type="RefSeq" id="WP_012234778.1">
    <property type="nucleotide sequence ID" value="NC_010162.1"/>
</dbReference>
<dbReference type="STRING" id="448385.sce2144"/>
<dbReference type="eggNOG" id="COG4636">
    <property type="taxonomic scope" value="Bacteria"/>
</dbReference>
<dbReference type="InterPro" id="IPR011335">
    <property type="entry name" value="Restrct_endonuc-II-like"/>
</dbReference>
<gene>
    <name evidence="2" type="ordered locus">sce2144</name>
</gene>
<dbReference type="EMBL" id="AM746676">
    <property type="protein sequence ID" value="CAN92303.1"/>
    <property type="molecule type" value="Genomic_DNA"/>
</dbReference>
<dbReference type="BioCyc" id="SCEL448385:SCE_RS11020-MONOMER"/>
<evidence type="ECO:0000259" key="1">
    <source>
        <dbReference type="Pfam" id="PF05685"/>
    </source>
</evidence>
<dbReference type="Pfam" id="PF05685">
    <property type="entry name" value="Uma2"/>
    <property type="match status" value="1"/>
</dbReference>
<dbReference type="InterPro" id="IPR012296">
    <property type="entry name" value="Nuclease_put_TT1808"/>
</dbReference>
<dbReference type="CDD" id="cd06260">
    <property type="entry name" value="DUF820-like"/>
    <property type="match status" value="1"/>
</dbReference>
<evidence type="ECO:0000313" key="2">
    <source>
        <dbReference type="EMBL" id="CAN92303.1"/>
    </source>
</evidence>
<organism evidence="2 3">
    <name type="scientific">Sorangium cellulosum (strain So ce56)</name>
    <name type="common">Polyangium cellulosum (strain So ce56)</name>
    <dbReference type="NCBI Taxonomy" id="448385"/>
    <lineage>
        <taxon>Bacteria</taxon>
        <taxon>Pseudomonadati</taxon>
        <taxon>Myxococcota</taxon>
        <taxon>Polyangia</taxon>
        <taxon>Polyangiales</taxon>
        <taxon>Polyangiaceae</taxon>
        <taxon>Sorangium</taxon>
    </lineage>
</organism>
<dbReference type="Gene3D" id="3.90.1570.10">
    <property type="entry name" value="tt1808, chain A"/>
    <property type="match status" value="1"/>
</dbReference>
<dbReference type="InterPro" id="IPR008538">
    <property type="entry name" value="Uma2"/>
</dbReference>
<name>A9FVR2_SORC5</name>
<feature type="domain" description="Putative restriction endonuclease" evidence="1">
    <location>
        <begin position="14"/>
        <end position="179"/>
    </location>
</feature>
<dbReference type="Proteomes" id="UP000002139">
    <property type="component" value="Chromosome"/>
</dbReference>
<dbReference type="PANTHER" id="PTHR34107:SF4">
    <property type="entry name" value="SLL1222 PROTEIN"/>
    <property type="match status" value="1"/>
</dbReference>
<dbReference type="OrthoDB" id="9798254at2"/>
<dbReference type="AlphaFoldDB" id="A9FVR2"/>
<dbReference type="PANTHER" id="PTHR34107">
    <property type="entry name" value="SLL0198 PROTEIN-RELATED"/>
    <property type="match status" value="1"/>
</dbReference>
<reference evidence="2 3" key="1">
    <citation type="journal article" date="2007" name="Nat. Biotechnol.">
        <title>Complete genome sequence of the myxobacterium Sorangium cellulosum.</title>
        <authorList>
            <person name="Schneiker S."/>
            <person name="Perlova O."/>
            <person name="Kaiser O."/>
            <person name="Gerth K."/>
            <person name="Alici A."/>
            <person name="Altmeyer M.O."/>
            <person name="Bartels D."/>
            <person name="Bekel T."/>
            <person name="Beyer S."/>
            <person name="Bode E."/>
            <person name="Bode H.B."/>
            <person name="Bolten C.J."/>
            <person name="Choudhuri J.V."/>
            <person name="Doss S."/>
            <person name="Elnakady Y.A."/>
            <person name="Frank B."/>
            <person name="Gaigalat L."/>
            <person name="Goesmann A."/>
            <person name="Groeger C."/>
            <person name="Gross F."/>
            <person name="Jelsbak L."/>
            <person name="Jelsbak L."/>
            <person name="Kalinowski J."/>
            <person name="Kegler C."/>
            <person name="Knauber T."/>
            <person name="Konietzny S."/>
            <person name="Kopp M."/>
            <person name="Krause L."/>
            <person name="Krug D."/>
            <person name="Linke B."/>
            <person name="Mahmud T."/>
            <person name="Martinez-Arias R."/>
            <person name="McHardy A.C."/>
            <person name="Merai M."/>
            <person name="Meyer F."/>
            <person name="Mormann S."/>
            <person name="Munoz-Dorado J."/>
            <person name="Perez J."/>
            <person name="Pradella S."/>
            <person name="Rachid S."/>
            <person name="Raddatz G."/>
            <person name="Rosenau F."/>
            <person name="Rueckert C."/>
            <person name="Sasse F."/>
            <person name="Scharfe M."/>
            <person name="Schuster S.C."/>
            <person name="Suen G."/>
            <person name="Treuner-Lange A."/>
            <person name="Velicer G.J."/>
            <person name="Vorholter F.-J."/>
            <person name="Weissman K.J."/>
            <person name="Welch R.D."/>
            <person name="Wenzel S.C."/>
            <person name="Whitworth D.E."/>
            <person name="Wilhelm S."/>
            <person name="Wittmann C."/>
            <person name="Bloecker H."/>
            <person name="Puehler A."/>
            <person name="Mueller R."/>
        </authorList>
    </citation>
    <scope>NUCLEOTIDE SEQUENCE [LARGE SCALE GENOMIC DNA]</scope>
    <source>
        <strain evidence="3">So ce56</strain>
    </source>
</reference>
<keyword evidence="3" id="KW-1185">Reference proteome</keyword>